<dbReference type="InterPro" id="IPR050213">
    <property type="entry name" value="GST_superfamily"/>
</dbReference>
<feature type="domain" description="GST N-terminal" evidence="1">
    <location>
        <begin position="13"/>
        <end position="104"/>
    </location>
</feature>
<dbReference type="Gene3D" id="3.40.30.10">
    <property type="entry name" value="Glutaredoxin"/>
    <property type="match status" value="1"/>
</dbReference>
<dbReference type="Pfam" id="PF14497">
    <property type="entry name" value="GST_C_3"/>
    <property type="match status" value="1"/>
</dbReference>
<dbReference type="OrthoDB" id="414243at2759"/>
<keyword evidence="4" id="KW-1185">Reference proteome</keyword>
<dbReference type="CDD" id="cd03192">
    <property type="entry name" value="GST_C_Sigma_like"/>
    <property type="match status" value="1"/>
</dbReference>
<protein>
    <submittedName>
        <fullName evidence="3">Glutathione S-transferase</fullName>
    </submittedName>
</protein>
<dbReference type="SUPFAM" id="SSF47616">
    <property type="entry name" value="GST C-terminal domain-like"/>
    <property type="match status" value="1"/>
</dbReference>
<accession>A0A6A6REN7</accession>
<dbReference type="PANTHER" id="PTHR11571">
    <property type="entry name" value="GLUTATHIONE S-TRANSFERASE"/>
    <property type="match status" value="1"/>
</dbReference>
<gene>
    <name evidence="3" type="ORF">BU16DRAFT_521531</name>
</gene>
<dbReference type="InterPro" id="IPR036249">
    <property type="entry name" value="Thioredoxin-like_sf"/>
</dbReference>
<dbReference type="PROSITE" id="PS50405">
    <property type="entry name" value="GST_CTER"/>
    <property type="match status" value="1"/>
</dbReference>
<dbReference type="InterPro" id="IPR036282">
    <property type="entry name" value="Glutathione-S-Trfase_C_sf"/>
</dbReference>
<dbReference type="EMBL" id="MU004181">
    <property type="protein sequence ID" value="KAF2502886.1"/>
    <property type="molecule type" value="Genomic_DNA"/>
</dbReference>
<name>A0A6A6REN7_9PEZI</name>
<dbReference type="PROSITE" id="PS50404">
    <property type="entry name" value="GST_NTER"/>
    <property type="match status" value="1"/>
</dbReference>
<organism evidence="3 4">
    <name type="scientific">Lophium mytilinum</name>
    <dbReference type="NCBI Taxonomy" id="390894"/>
    <lineage>
        <taxon>Eukaryota</taxon>
        <taxon>Fungi</taxon>
        <taxon>Dikarya</taxon>
        <taxon>Ascomycota</taxon>
        <taxon>Pezizomycotina</taxon>
        <taxon>Dothideomycetes</taxon>
        <taxon>Pleosporomycetidae</taxon>
        <taxon>Mytilinidiales</taxon>
        <taxon>Mytilinidiaceae</taxon>
        <taxon>Lophium</taxon>
    </lineage>
</organism>
<evidence type="ECO:0000259" key="1">
    <source>
        <dbReference type="PROSITE" id="PS50404"/>
    </source>
</evidence>
<evidence type="ECO:0000313" key="3">
    <source>
        <dbReference type="EMBL" id="KAF2502886.1"/>
    </source>
</evidence>
<reference evidence="3" key="1">
    <citation type="journal article" date="2020" name="Stud. Mycol.">
        <title>101 Dothideomycetes genomes: a test case for predicting lifestyles and emergence of pathogens.</title>
        <authorList>
            <person name="Haridas S."/>
            <person name="Albert R."/>
            <person name="Binder M."/>
            <person name="Bloem J."/>
            <person name="Labutti K."/>
            <person name="Salamov A."/>
            <person name="Andreopoulos B."/>
            <person name="Baker S."/>
            <person name="Barry K."/>
            <person name="Bills G."/>
            <person name="Bluhm B."/>
            <person name="Cannon C."/>
            <person name="Castanera R."/>
            <person name="Culley D."/>
            <person name="Daum C."/>
            <person name="Ezra D."/>
            <person name="Gonzalez J."/>
            <person name="Henrissat B."/>
            <person name="Kuo A."/>
            <person name="Liang C."/>
            <person name="Lipzen A."/>
            <person name="Lutzoni F."/>
            <person name="Magnuson J."/>
            <person name="Mondo S."/>
            <person name="Nolan M."/>
            <person name="Ohm R."/>
            <person name="Pangilinan J."/>
            <person name="Park H.-J."/>
            <person name="Ramirez L."/>
            <person name="Alfaro M."/>
            <person name="Sun H."/>
            <person name="Tritt A."/>
            <person name="Yoshinaga Y."/>
            <person name="Zwiers L.-H."/>
            <person name="Turgeon B."/>
            <person name="Goodwin S."/>
            <person name="Spatafora J."/>
            <person name="Crous P."/>
            <person name="Grigoriev I."/>
        </authorList>
    </citation>
    <scope>NUCLEOTIDE SEQUENCE</scope>
    <source>
        <strain evidence="3">CBS 269.34</strain>
    </source>
</reference>
<dbReference type="SUPFAM" id="SSF52833">
    <property type="entry name" value="Thioredoxin-like"/>
    <property type="match status" value="1"/>
</dbReference>
<proteinExistence type="predicted"/>
<dbReference type="AlphaFoldDB" id="A0A6A6REN7"/>
<evidence type="ECO:0000313" key="4">
    <source>
        <dbReference type="Proteomes" id="UP000799750"/>
    </source>
</evidence>
<dbReference type="PANTHER" id="PTHR11571:SF263">
    <property type="entry name" value="GLUTATHIONE S-TRANSFERASE"/>
    <property type="match status" value="1"/>
</dbReference>
<dbReference type="GO" id="GO:0006749">
    <property type="term" value="P:glutathione metabolic process"/>
    <property type="evidence" value="ECO:0007669"/>
    <property type="project" value="TreeGrafter"/>
</dbReference>
<dbReference type="InterPro" id="IPR004046">
    <property type="entry name" value="GST_C"/>
</dbReference>
<keyword evidence="3" id="KW-0808">Transferase</keyword>
<dbReference type="FunFam" id="1.20.1050.10:FF:000051">
    <property type="entry name" value="Glutathione S-transferase"/>
    <property type="match status" value="1"/>
</dbReference>
<dbReference type="InterPro" id="IPR004045">
    <property type="entry name" value="Glutathione_S-Trfase_N"/>
</dbReference>
<feature type="domain" description="GST C-terminal" evidence="2">
    <location>
        <begin position="106"/>
        <end position="245"/>
    </location>
</feature>
<dbReference type="GO" id="GO:0004364">
    <property type="term" value="F:glutathione transferase activity"/>
    <property type="evidence" value="ECO:0007669"/>
    <property type="project" value="TreeGrafter"/>
</dbReference>
<sequence length="259" mass="29392">MSEPSAKKARTTPLYTLVYWPTLPGRGEFIRLVLEATATPYTDICNRPKPDRGPVMDALNSETNPAFAPPLLKVAGEGKDGAELVLYQTPNILLYLGEKLGLAGSEEADKWAVNAYALTALDLNNEAHDSHHPIANILYYEDQKEEALKKAKNVREIRIPKFFSFFERVLKSNEKAGQGKHLVGEKLTFADTTLWHVVNGLQFAFPKEIEARKADYPLLFDTFYPAVKEQEHLKEYLASERRLPYGQGIFRHYPELDRQ</sequence>
<dbReference type="Proteomes" id="UP000799750">
    <property type="component" value="Unassembled WGS sequence"/>
</dbReference>
<evidence type="ECO:0000259" key="2">
    <source>
        <dbReference type="PROSITE" id="PS50405"/>
    </source>
</evidence>
<dbReference type="InterPro" id="IPR010987">
    <property type="entry name" value="Glutathione-S-Trfase_C-like"/>
</dbReference>
<dbReference type="Gene3D" id="1.20.1050.10">
    <property type="match status" value="1"/>
</dbReference>